<reference evidence="2 3" key="1">
    <citation type="journal article" date="2018" name="Syst. Appl. Microbiol.">
        <title>A new symbiotic nanoarchaeote (Candidatus Nanoclepta minutus) and its host (Zestosphaera tikiterensis gen. nov., sp. nov.) from a New Zealand hot spring.</title>
        <authorList>
            <person name="St John E."/>
            <person name="Liu Y."/>
            <person name="Podar M."/>
            <person name="Stott M.B."/>
            <person name="Meneghin J."/>
            <person name="Chen Z."/>
            <person name="Lagutin K."/>
            <person name="Mitchell K."/>
            <person name="Reysenbach A.L."/>
        </authorList>
    </citation>
    <scope>NUCLEOTIDE SEQUENCE [LARGE SCALE GENOMIC DNA]</scope>
    <source>
        <strain evidence="2">NZ3</strain>
    </source>
</reference>
<comment type="caution">
    <text evidence="2">The sequence shown here is derived from an EMBL/GenBank/DDBJ whole genome shotgun (WGS) entry which is preliminary data.</text>
</comment>
<organism evidence="2 3">
    <name type="scientific">Candidatus Nanoclepta minutus</name>
    <dbReference type="NCBI Taxonomy" id="1940235"/>
    <lineage>
        <taxon>Archaea</taxon>
        <taxon>Nanobdellota</taxon>
        <taxon>Candidatus Nanoclepta</taxon>
    </lineage>
</organism>
<keyword evidence="1" id="KW-1133">Transmembrane helix</keyword>
<sequence length="167" mass="19933">MEVNKKEIIDIALIISIIIVGMLPLFFYQGFMEASLKKECLKATINAIKIEINRHLEWLETSDVENRGEILNRLNQLIVDLEKYKDMKIEEYTIPEKREVIGWIEGSYKMDNLLYIENMTRSGPFYHIVGIRGNATIEPNKKYLMTIYLVYPRYYPFESYYVYVYKY</sequence>
<accession>A0A397WMW0</accession>
<evidence type="ECO:0000313" key="3">
    <source>
        <dbReference type="Proteomes" id="UP000266622"/>
    </source>
</evidence>
<gene>
    <name evidence="2" type="ORF">BXU00_01500</name>
</gene>
<feature type="transmembrane region" description="Helical" evidence="1">
    <location>
        <begin position="12"/>
        <end position="31"/>
    </location>
</feature>
<keyword evidence="1" id="KW-0812">Transmembrane</keyword>
<name>A0A397WMW0_9ARCH</name>
<dbReference type="EMBL" id="MWMI01000002">
    <property type="protein sequence ID" value="RIB35424.1"/>
    <property type="molecule type" value="Genomic_DNA"/>
</dbReference>
<protein>
    <submittedName>
        <fullName evidence="2">Uncharacterized protein</fullName>
    </submittedName>
</protein>
<evidence type="ECO:0000256" key="1">
    <source>
        <dbReference type="SAM" id="Phobius"/>
    </source>
</evidence>
<dbReference type="Proteomes" id="UP000266622">
    <property type="component" value="Unassembled WGS sequence"/>
</dbReference>
<proteinExistence type="predicted"/>
<dbReference type="AlphaFoldDB" id="A0A397WMW0"/>
<keyword evidence="1" id="KW-0472">Membrane</keyword>
<evidence type="ECO:0000313" key="2">
    <source>
        <dbReference type="EMBL" id="RIB35424.1"/>
    </source>
</evidence>